<dbReference type="EMBL" id="BAABDO010000054">
    <property type="protein sequence ID" value="GAA4144978.1"/>
    <property type="molecule type" value="Genomic_DNA"/>
</dbReference>
<name>A0ABP7Z0T4_9ACTN</name>
<proteinExistence type="predicted"/>
<sequence length="81" mass="8993">MDRAVPWQVRTKLLFTVSWTRVGGIDVRSEQPAPGVCTVVVVRPKGTPVDATWPGHPAGWRAYPGRAWTPEWAAWRGPGCR</sequence>
<keyword evidence="2" id="KW-1185">Reference proteome</keyword>
<protein>
    <recommendedName>
        <fullName evidence="3">Transposase</fullName>
    </recommendedName>
</protein>
<reference evidence="2" key="1">
    <citation type="journal article" date="2019" name="Int. J. Syst. Evol. Microbiol.">
        <title>The Global Catalogue of Microorganisms (GCM) 10K type strain sequencing project: providing services to taxonomists for standard genome sequencing and annotation.</title>
        <authorList>
            <consortium name="The Broad Institute Genomics Platform"/>
            <consortium name="The Broad Institute Genome Sequencing Center for Infectious Disease"/>
            <person name="Wu L."/>
            <person name="Ma J."/>
        </authorList>
    </citation>
    <scope>NUCLEOTIDE SEQUENCE [LARGE SCALE GENOMIC DNA]</scope>
    <source>
        <strain evidence="2">JCM 17316</strain>
    </source>
</reference>
<accession>A0ABP7Z0T4</accession>
<dbReference type="RefSeq" id="WP_345022605.1">
    <property type="nucleotide sequence ID" value="NZ_BAABDO010000054.1"/>
</dbReference>
<evidence type="ECO:0008006" key="3">
    <source>
        <dbReference type="Google" id="ProtNLM"/>
    </source>
</evidence>
<evidence type="ECO:0000313" key="1">
    <source>
        <dbReference type="EMBL" id="GAA4144978.1"/>
    </source>
</evidence>
<organism evidence="1 2">
    <name type="scientific">Actinomadura keratinilytica</name>
    <dbReference type="NCBI Taxonomy" id="547461"/>
    <lineage>
        <taxon>Bacteria</taxon>
        <taxon>Bacillati</taxon>
        <taxon>Actinomycetota</taxon>
        <taxon>Actinomycetes</taxon>
        <taxon>Streptosporangiales</taxon>
        <taxon>Thermomonosporaceae</taxon>
        <taxon>Actinomadura</taxon>
    </lineage>
</organism>
<evidence type="ECO:0000313" key="2">
    <source>
        <dbReference type="Proteomes" id="UP001500266"/>
    </source>
</evidence>
<dbReference type="Proteomes" id="UP001500266">
    <property type="component" value="Unassembled WGS sequence"/>
</dbReference>
<comment type="caution">
    <text evidence="1">The sequence shown here is derived from an EMBL/GenBank/DDBJ whole genome shotgun (WGS) entry which is preliminary data.</text>
</comment>
<gene>
    <name evidence="1" type="ORF">GCM10022416_36220</name>
</gene>